<keyword evidence="2" id="KW-1185">Reference proteome</keyword>
<name>A0A8S1U1U8_9CILI</name>
<sequence>MIQQDLNQEEILKIIEIKLKTSVKGNFIDKIISLLFILEWNLQKAKFLNFQQCLIIHDSTDLQKKLLGLNTNQINPKLVFKSSYQIDIKSNEKTREIFLEKFRVFFIDCQEKQIKYLISKIQKSSTQIIISAITPQEFYLYIMILKQILNQHLLSNMTMIIFFHKSSYSTGKQMRKLQLYLDRKRILILKFILLNFIQWSSHLIFCSHCISIFILKNQCNKLGQSSLS</sequence>
<organism evidence="1 2">
    <name type="scientific">Paramecium pentaurelia</name>
    <dbReference type="NCBI Taxonomy" id="43138"/>
    <lineage>
        <taxon>Eukaryota</taxon>
        <taxon>Sar</taxon>
        <taxon>Alveolata</taxon>
        <taxon>Ciliophora</taxon>
        <taxon>Intramacronucleata</taxon>
        <taxon>Oligohymenophorea</taxon>
        <taxon>Peniculida</taxon>
        <taxon>Parameciidae</taxon>
        <taxon>Paramecium</taxon>
    </lineage>
</organism>
<dbReference type="AlphaFoldDB" id="A0A8S1U1U8"/>
<evidence type="ECO:0000313" key="2">
    <source>
        <dbReference type="Proteomes" id="UP000689195"/>
    </source>
</evidence>
<proteinExistence type="predicted"/>
<reference evidence="1" key="1">
    <citation type="submission" date="2021-01" db="EMBL/GenBank/DDBJ databases">
        <authorList>
            <consortium name="Genoscope - CEA"/>
            <person name="William W."/>
        </authorList>
    </citation>
    <scope>NUCLEOTIDE SEQUENCE</scope>
</reference>
<gene>
    <name evidence="1" type="ORF">PPENT_87.1.T0330044</name>
</gene>
<dbReference type="EMBL" id="CAJJDO010000033">
    <property type="protein sequence ID" value="CAD8159265.1"/>
    <property type="molecule type" value="Genomic_DNA"/>
</dbReference>
<evidence type="ECO:0000313" key="1">
    <source>
        <dbReference type="EMBL" id="CAD8159265.1"/>
    </source>
</evidence>
<accession>A0A8S1U1U8</accession>
<protein>
    <submittedName>
        <fullName evidence="1">Uncharacterized protein</fullName>
    </submittedName>
</protein>
<comment type="caution">
    <text evidence="1">The sequence shown here is derived from an EMBL/GenBank/DDBJ whole genome shotgun (WGS) entry which is preliminary data.</text>
</comment>
<dbReference type="Proteomes" id="UP000689195">
    <property type="component" value="Unassembled WGS sequence"/>
</dbReference>